<dbReference type="Proteomes" id="UP000679992">
    <property type="component" value="Unassembled WGS sequence"/>
</dbReference>
<evidence type="ECO:0000313" key="2">
    <source>
        <dbReference type="EMBL" id="GIP51478.1"/>
    </source>
</evidence>
<dbReference type="EMBL" id="BOSL01000001">
    <property type="protein sequence ID" value="GIP51478.1"/>
    <property type="molecule type" value="Genomic_DNA"/>
</dbReference>
<sequence length="93" mass="10392">MTCTTIKRCGDDPQPIAGAGRGILPGRAGGPKQFRPEVDTGLQRAAKWVYDMEDREDRKCLPMGFATRSMSISDSRWSKDAACRLKLYEPSKR</sequence>
<feature type="region of interest" description="Disordered" evidence="1">
    <location>
        <begin position="14"/>
        <end position="36"/>
    </location>
</feature>
<protein>
    <submittedName>
        <fullName evidence="2">Uncharacterized protein</fullName>
    </submittedName>
</protein>
<organism evidence="2 3">
    <name type="scientific">Paenibacillus vini</name>
    <dbReference type="NCBI Taxonomy" id="1476024"/>
    <lineage>
        <taxon>Bacteria</taxon>
        <taxon>Bacillati</taxon>
        <taxon>Bacillota</taxon>
        <taxon>Bacilli</taxon>
        <taxon>Bacillales</taxon>
        <taxon>Paenibacillaceae</taxon>
        <taxon>Paenibacillus</taxon>
    </lineage>
</organism>
<comment type="caution">
    <text evidence="2">The sequence shown here is derived from an EMBL/GenBank/DDBJ whole genome shotgun (WGS) entry which is preliminary data.</text>
</comment>
<evidence type="ECO:0000313" key="3">
    <source>
        <dbReference type="Proteomes" id="UP000679992"/>
    </source>
</evidence>
<feature type="compositionally biased region" description="Gly residues" evidence="1">
    <location>
        <begin position="19"/>
        <end position="29"/>
    </location>
</feature>
<dbReference type="RefSeq" id="WP_213653647.1">
    <property type="nucleotide sequence ID" value="NZ_BOSL01000001.1"/>
</dbReference>
<evidence type="ECO:0000256" key="1">
    <source>
        <dbReference type="SAM" id="MobiDB-lite"/>
    </source>
</evidence>
<proteinExistence type="predicted"/>
<keyword evidence="3" id="KW-1185">Reference proteome</keyword>
<reference evidence="2 3" key="1">
    <citation type="submission" date="2021-03" db="EMBL/GenBank/DDBJ databases">
        <title>Antimicrobial resistance genes in bacteria isolated from Japanese honey, and their potential for conferring macrolide and lincosamide resistance in the American foulbrood pathogen Paenibacillus larvae.</title>
        <authorList>
            <person name="Okamoto M."/>
            <person name="Kumagai M."/>
            <person name="Kanamori H."/>
            <person name="Takamatsu D."/>
        </authorList>
    </citation>
    <scope>NUCLEOTIDE SEQUENCE [LARGE SCALE GENOMIC DNA]</scope>
    <source>
        <strain evidence="2 3">J42TS3</strain>
    </source>
</reference>
<name>A0ABQ4M653_9BACL</name>
<accession>A0ABQ4M653</accession>
<gene>
    <name evidence="2" type="ORF">J42TS3_05130</name>
</gene>